<feature type="non-terminal residue" evidence="1">
    <location>
        <position position="274"/>
    </location>
</feature>
<gene>
    <name evidence="1" type="ORF">S03H2_41218</name>
</gene>
<dbReference type="EMBL" id="BARU01025592">
    <property type="protein sequence ID" value="GAH68272.1"/>
    <property type="molecule type" value="Genomic_DNA"/>
</dbReference>
<protein>
    <submittedName>
        <fullName evidence="1">Uncharacterized protein</fullName>
    </submittedName>
</protein>
<organism evidence="1">
    <name type="scientific">marine sediment metagenome</name>
    <dbReference type="NCBI Taxonomy" id="412755"/>
    <lineage>
        <taxon>unclassified sequences</taxon>
        <taxon>metagenomes</taxon>
        <taxon>ecological metagenomes</taxon>
    </lineage>
</organism>
<evidence type="ECO:0000313" key="1">
    <source>
        <dbReference type="EMBL" id="GAH68272.1"/>
    </source>
</evidence>
<dbReference type="AlphaFoldDB" id="X1HFS0"/>
<proteinExistence type="predicted"/>
<sequence>WHANNWFWIIAPLNGKILLEGSPDNTYSRRIAFYNNSEEQVWTNDIVGGSSGISGYPFLITGATIINTKAEKRAGSLTLYGEITEKISLAIIERGFEYKIQDEEPGAEDTGIEVKETGDFEIGEYHKSSWDTFNDLYCAEEDKIWWFRAYCKDDADNKYIAETWMKNIPTLITNECTDTLAFSTKGHGELTNIGANIVTERGFHVIKEFSGSIFDLHKYTFHGFIVSSMETVTQYAPNGALIGWLYVGELLKVVSTKNIYGHPLEEYELDIGTG</sequence>
<comment type="caution">
    <text evidence="1">The sequence shown here is derived from an EMBL/GenBank/DDBJ whole genome shotgun (WGS) entry which is preliminary data.</text>
</comment>
<reference evidence="1" key="1">
    <citation type="journal article" date="2014" name="Front. Microbiol.">
        <title>High frequency of phylogenetically diverse reductive dehalogenase-homologous genes in deep subseafloor sedimentary metagenomes.</title>
        <authorList>
            <person name="Kawai M."/>
            <person name="Futagami T."/>
            <person name="Toyoda A."/>
            <person name="Takaki Y."/>
            <person name="Nishi S."/>
            <person name="Hori S."/>
            <person name="Arai W."/>
            <person name="Tsubouchi T."/>
            <person name="Morono Y."/>
            <person name="Uchiyama I."/>
            <person name="Ito T."/>
            <person name="Fujiyama A."/>
            <person name="Inagaki F."/>
            <person name="Takami H."/>
        </authorList>
    </citation>
    <scope>NUCLEOTIDE SEQUENCE</scope>
    <source>
        <strain evidence="1">Expedition CK06-06</strain>
    </source>
</reference>
<feature type="non-terminal residue" evidence="1">
    <location>
        <position position="1"/>
    </location>
</feature>
<accession>X1HFS0</accession>
<name>X1HFS0_9ZZZZ</name>